<protein>
    <submittedName>
        <fullName evidence="1">Uncharacterized protein</fullName>
    </submittedName>
</protein>
<organism evidence="1">
    <name type="scientific">Rhizophora mucronata</name>
    <name type="common">Asiatic mangrove</name>
    <dbReference type="NCBI Taxonomy" id="61149"/>
    <lineage>
        <taxon>Eukaryota</taxon>
        <taxon>Viridiplantae</taxon>
        <taxon>Streptophyta</taxon>
        <taxon>Embryophyta</taxon>
        <taxon>Tracheophyta</taxon>
        <taxon>Spermatophyta</taxon>
        <taxon>Magnoliopsida</taxon>
        <taxon>eudicotyledons</taxon>
        <taxon>Gunneridae</taxon>
        <taxon>Pentapetalae</taxon>
        <taxon>rosids</taxon>
        <taxon>fabids</taxon>
        <taxon>Malpighiales</taxon>
        <taxon>Rhizophoraceae</taxon>
        <taxon>Rhizophora</taxon>
    </lineage>
</organism>
<dbReference type="AlphaFoldDB" id="A0A2P2PE88"/>
<accession>A0A2P2PE88</accession>
<dbReference type="EMBL" id="GGEC01072528">
    <property type="protein sequence ID" value="MBX53012.1"/>
    <property type="molecule type" value="Transcribed_RNA"/>
</dbReference>
<reference evidence="1" key="1">
    <citation type="submission" date="2018-02" db="EMBL/GenBank/DDBJ databases">
        <title>Rhizophora mucronata_Transcriptome.</title>
        <authorList>
            <person name="Meera S.P."/>
            <person name="Sreeshan A."/>
            <person name="Augustine A."/>
        </authorList>
    </citation>
    <scope>NUCLEOTIDE SEQUENCE</scope>
    <source>
        <tissue evidence="1">Leaf</tissue>
    </source>
</reference>
<name>A0A2P2PE88_RHIMU</name>
<proteinExistence type="predicted"/>
<evidence type="ECO:0000313" key="1">
    <source>
        <dbReference type="EMBL" id="MBX53012.1"/>
    </source>
</evidence>
<sequence length="38" mass="4581">MYTIYLKSGSNKCPMFGFWRHIKFNLYSTLLMDLHQPV</sequence>